<dbReference type="PANTHER" id="PTHR30290:SF65">
    <property type="entry name" value="MONOACYL PHOSPHATIDYLINOSITOL TETRAMANNOSIDE-BINDING PROTEIN LPQW-RELATED"/>
    <property type="match status" value="1"/>
</dbReference>
<gene>
    <name evidence="2" type="ORF">GCM10009559_50070</name>
</gene>
<evidence type="ECO:0000259" key="1">
    <source>
        <dbReference type="Pfam" id="PF00496"/>
    </source>
</evidence>
<evidence type="ECO:0000313" key="3">
    <source>
        <dbReference type="Proteomes" id="UP001499967"/>
    </source>
</evidence>
<dbReference type="Pfam" id="PF00496">
    <property type="entry name" value="SBP_bac_5"/>
    <property type="match status" value="1"/>
</dbReference>
<dbReference type="Gene3D" id="3.40.190.10">
    <property type="entry name" value="Periplasmic binding protein-like II"/>
    <property type="match status" value="1"/>
</dbReference>
<dbReference type="InterPro" id="IPR039424">
    <property type="entry name" value="SBP_5"/>
</dbReference>
<reference evidence="3" key="1">
    <citation type="journal article" date="2019" name="Int. J. Syst. Evol. Microbiol.">
        <title>The Global Catalogue of Microorganisms (GCM) 10K type strain sequencing project: providing services to taxonomists for standard genome sequencing and annotation.</title>
        <authorList>
            <consortium name="The Broad Institute Genomics Platform"/>
            <consortium name="The Broad Institute Genome Sequencing Center for Infectious Disease"/>
            <person name="Wu L."/>
            <person name="Ma J."/>
        </authorList>
    </citation>
    <scope>NUCLEOTIDE SEQUENCE [LARGE SCALE GENOMIC DNA]</scope>
    <source>
        <strain evidence="3">JCM 11117</strain>
    </source>
</reference>
<dbReference type="InterPro" id="IPR000914">
    <property type="entry name" value="SBP_5_dom"/>
</dbReference>
<organism evidence="2 3">
    <name type="scientific">Pseudonocardia zijingensis</name>
    <dbReference type="NCBI Taxonomy" id="153376"/>
    <lineage>
        <taxon>Bacteria</taxon>
        <taxon>Bacillati</taxon>
        <taxon>Actinomycetota</taxon>
        <taxon>Actinomycetes</taxon>
        <taxon>Pseudonocardiales</taxon>
        <taxon>Pseudonocardiaceae</taxon>
        <taxon>Pseudonocardia</taxon>
    </lineage>
</organism>
<evidence type="ECO:0000313" key="2">
    <source>
        <dbReference type="EMBL" id="GAA0895192.1"/>
    </source>
</evidence>
<dbReference type="Gene3D" id="3.10.105.10">
    <property type="entry name" value="Dipeptide-binding Protein, Domain 3"/>
    <property type="match status" value="1"/>
</dbReference>
<protein>
    <submittedName>
        <fullName evidence="2">ABC transporter substrate-binding protein</fullName>
    </submittedName>
</protein>
<proteinExistence type="predicted"/>
<keyword evidence="3" id="KW-1185">Reference proteome</keyword>
<dbReference type="EMBL" id="BAAAHP010000154">
    <property type="protein sequence ID" value="GAA0895192.1"/>
    <property type="molecule type" value="Genomic_DNA"/>
</dbReference>
<dbReference type="PANTHER" id="PTHR30290">
    <property type="entry name" value="PERIPLASMIC BINDING COMPONENT OF ABC TRANSPORTER"/>
    <property type="match status" value="1"/>
</dbReference>
<dbReference type="SUPFAM" id="SSF53850">
    <property type="entry name" value="Periplasmic binding protein-like II"/>
    <property type="match status" value="1"/>
</dbReference>
<comment type="caution">
    <text evidence="2">The sequence shown here is derived from an EMBL/GenBank/DDBJ whole genome shotgun (WGS) entry which is preliminary data.</text>
</comment>
<feature type="domain" description="Solute-binding protein family 5" evidence="1">
    <location>
        <begin position="95"/>
        <end position="447"/>
    </location>
</feature>
<dbReference type="Proteomes" id="UP001499967">
    <property type="component" value="Unassembled WGS sequence"/>
</dbReference>
<sequence length="527" mass="54866">MIRSLPASPERLTMPRHGRHRRSALVTVIVVVALLAACGPGGGGEGGAPVPDGELRIAAQFAPRAGYAVDTDDAFVLTQLGATEALTAAAADGQVRAALAESWTQLDPLTWRFVLRPGVTFHDGSPVTPAAVATALRYVVGVAAPPRALRGLGLVVAEDGADAVRVSTAQPDPILPLRLSSPNAVILAPSAYGGATPSVFGTGTGPMRLVSAEGAQRAVLERFDAYWGGRPALARVTATFVSDPAARALALRAGDVDIAQGLPESSLLEFSAGSGFDEQTAPAPRTVSLLLNQSAAPFADPRIRQAVARSLDRRALAEQALAGSALPASELFGPAVAWGATDPPPAPDVEGARALLAQAGHGPDNPLRVRLWTYPVRAELPTLATAVQAMLRDAGVEAEIRVGDYGTQEPELIAGRYDMFLLSRSYLTDVPDAGATLRSDYTCDGSYNLNHYCSPAYDALIATLDTTTDTAARQEVFRAAARMLTEDVVGVPLVHSQENVVTSGVAGFVLDPFAKRLVTPQLAVTAG</sequence>
<accession>A0ABP3YKC3</accession>
<name>A0ABP3YKC3_9PSEU</name>